<dbReference type="Pfam" id="PF01194">
    <property type="entry name" value="RNA_pol_N"/>
    <property type="match status" value="1"/>
</dbReference>
<name>A0A2P5AHN1_PARAD</name>
<protein>
    <recommendedName>
        <fullName evidence="1">DNA-directed RNA polymerases I, II, and III subunit RPABC5</fullName>
    </recommendedName>
</protein>
<dbReference type="PANTHER" id="PTHR23431:SF3">
    <property type="entry name" value="DNA-DIRECTED RNA POLYMERASES I, II, AND III SUBUNIT RPABC5"/>
    <property type="match status" value="1"/>
</dbReference>
<dbReference type="GO" id="GO:0005736">
    <property type="term" value="C:RNA polymerase I complex"/>
    <property type="evidence" value="ECO:0007669"/>
    <property type="project" value="TreeGrafter"/>
</dbReference>
<evidence type="ECO:0000313" key="7">
    <source>
        <dbReference type="Proteomes" id="UP000237105"/>
    </source>
</evidence>
<keyword evidence="7" id="KW-1185">Reference proteome</keyword>
<dbReference type="GO" id="GO:0003899">
    <property type="term" value="F:DNA-directed RNA polymerase activity"/>
    <property type="evidence" value="ECO:0007669"/>
    <property type="project" value="InterPro"/>
</dbReference>
<accession>A0A2P5AHN1</accession>
<dbReference type="InterPro" id="IPR023580">
    <property type="entry name" value="RNA_pol_su_RPB10"/>
</dbReference>
<dbReference type="GO" id="GO:0005665">
    <property type="term" value="C:RNA polymerase II, core complex"/>
    <property type="evidence" value="ECO:0007669"/>
    <property type="project" value="TreeGrafter"/>
</dbReference>
<sequence>MESVETLCRLPSSLILPEFESDALDALSLVHYCCRRMLMTHVDLIEKLLNYNREFSFSLYEKVEEFIFRALGSIAYCLTGNPFLICNVREWGVLVKFYSAQINE</sequence>
<reference evidence="7" key="1">
    <citation type="submission" date="2016-06" db="EMBL/GenBank/DDBJ databases">
        <title>Parallel loss of symbiosis genes in relatives of nitrogen-fixing non-legume Parasponia.</title>
        <authorList>
            <person name="Van Velzen R."/>
            <person name="Holmer R."/>
            <person name="Bu F."/>
            <person name="Rutten L."/>
            <person name="Van Zeijl A."/>
            <person name="Liu W."/>
            <person name="Santuari L."/>
            <person name="Cao Q."/>
            <person name="Sharma T."/>
            <person name="Shen D."/>
            <person name="Roswanjaya Y."/>
            <person name="Wardhani T."/>
            <person name="Kalhor M.S."/>
            <person name="Jansen J."/>
            <person name="Van den Hoogen J."/>
            <person name="Gungor B."/>
            <person name="Hartog M."/>
            <person name="Hontelez J."/>
            <person name="Verver J."/>
            <person name="Yang W.-C."/>
            <person name="Schijlen E."/>
            <person name="Repin R."/>
            <person name="Schilthuizen M."/>
            <person name="Schranz E."/>
            <person name="Heidstra R."/>
            <person name="Miyata K."/>
            <person name="Fedorova E."/>
            <person name="Kohlen W."/>
            <person name="Bisseling T."/>
            <person name="Smit S."/>
            <person name="Geurts R."/>
        </authorList>
    </citation>
    <scope>NUCLEOTIDE SEQUENCE [LARGE SCALE GENOMIC DNA]</scope>
    <source>
        <strain evidence="7">cv. WU1-14</strain>
    </source>
</reference>
<dbReference type="GO" id="GO:0006360">
    <property type="term" value="P:transcription by RNA polymerase I"/>
    <property type="evidence" value="ECO:0007669"/>
    <property type="project" value="TreeGrafter"/>
</dbReference>
<evidence type="ECO:0000256" key="4">
    <source>
        <dbReference type="ARBA" id="ARBA00022833"/>
    </source>
</evidence>
<gene>
    <name evidence="6" type="ORF">PanWU01x14_331470</name>
</gene>
<keyword evidence="3" id="KW-0479">Metal-binding</keyword>
<organism evidence="6 7">
    <name type="scientific">Parasponia andersonii</name>
    <name type="common">Sponia andersonii</name>
    <dbReference type="NCBI Taxonomy" id="3476"/>
    <lineage>
        <taxon>Eukaryota</taxon>
        <taxon>Viridiplantae</taxon>
        <taxon>Streptophyta</taxon>
        <taxon>Embryophyta</taxon>
        <taxon>Tracheophyta</taxon>
        <taxon>Spermatophyta</taxon>
        <taxon>Magnoliopsida</taxon>
        <taxon>eudicotyledons</taxon>
        <taxon>Gunneridae</taxon>
        <taxon>Pentapetalae</taxon>
        <taxon>rosids</taxon>
        <taxon>fabids</taxon>
        <taxon>Rosales</taxon>
        <taxon>Cannabaceae</taxon>
        <taxon>Parasponia</taxon>
    </lineage>
</organism>
<evidence type="ECO:0000313" key="6">
    <source>
        <dbReference type="EMBL" id="PON36046.1"/>
    </source>
</evidence>
<comment type="caution">
    <text evidence="6">The sequence shown here is derived from an EMBL/GenBank/DDBJ whole genome shotgun (WGS) entry which is preliminary data.</text>
</comment>
<dbReference type="Gene3D" id="1.10.10.60">
    <property type="entry name" value="Homeodomain-like"/>
    <property type="match status" value="1"/>
</dbReference>
<dbReference type="OrthoDB" id="10258858at2759"/>
<dbReference type="GO" id="GO:0005666">
    <property type="term" value="C:RNA polymerase III complex"/>
    <property type="evidence" value="ECO:0007669"/>
    <property type="project" value="TreeGrafter"/>
</dbReference>
<dbReference type="PANTHER" id="PTHR23431">
    <property type="entry name" value="DNA-DIRECTED RNA POLYMERASES I, II, AND III SUBUNIT RPABC5 FAMILY MEMBER"/>
    <property type="match status" value="1"/>
</dbReference>
<proteinExistence type="predicted"/>
<keyword evidence="2 6" id="KW-0240">DNA-directed RNA polymerase</keyword>
<keyword evidence="4" id="KW-0862">Zinc</keyword>
<evidence type="ECO:0000256" key="2">
    <source>
        <dbReference type="ARBA" id="ARBA00022478"/>
    </source>
</evidence>
<dbReference type="GO" id="GO:0008270">
    <property type="term" value="F:zinc ion binding"/>
    <property type="evidence" value="ECO:0007669"/>
    <property type="project" value="TreeGrafter"/>
</dbReference>
<dbReference type="STRING" id="3476.A0A2P5AHN1"/>
<dbReference type="SUPFAM" id="SSF46924">
    <property type="entry name" value="RNA polymerase subunit RPB10"/>
    <property type="match status" value="1"/>
</dbReference>
<dbReference type="GO" id="GO:0006366">
    <property type="term" value="P:transcription by RNA polymerase II"/>
    <property type="evidence" value="ECO:0007669"/>
    <property type="project" value="TreeGrafter"/>
</dbReference>
<evidence type="ECO:0000256" key="1">
    <source>
        <dbReference type="ARBA" id="ARBA00020813"/>
    </source>
</evidence>
<dbReference type="Proteomes" id="UP000237105">
    <property type="component" value="Unassembled WGS sequence"/>
</dbReference>
<dbReference type="AlphaFoldDB" id="A0A2P5AHN1"/>
<dbReference type="GO" id="GO:0042797">
    <property type="term" value="P:tRNA transcription by RNA polymerase III"/>
    <property type="evidence" value="ECO:0007669"/>
    <property type="project" value="TreeGrafter"/>
</dbReference>
<dbReference type="EMBL" id="JXTB01000586">
    <property type="protein sequence ID" value="PON36046.1"/>
    <property type="molecule type" value="Genomic_DNA"/>
</dbReference>
<evidence type="ECO:0000256" key="3">
    <source>
        <dbReference type="ARBA" id="ARBA00022723"/>
    </source>
</evidence>
<dbReference type="InterPro" id="IPR000268">
    <property type="entry name" value="RPABC5/Rpb10"/>
</dbReference>
<evidence type="ECO:0000256" key="5">
    <source>
        <dbReference type="ARBA" id="ARBA00023163"/>
    </source>
</evidence>
<keyword evidence="5" id="KW-0804">Transcription</keyword>
<dbReference type="GO" id="GO:0003677">
    <property type="term" value="F:DNA binding"/>
    <property type="evidence" value="ECO:0007669"/>
    <property type="project" value="InterPro"/>
</dbReference>